<dbReference type="InterPro" id="IPR050708">
    <property type="entry name" value="T6SS_VgrG/RHS"/>
</dbReference>
<sequence>MDEEIGLYYYGARYLDPKYSRWLSGDPALGEYVPAAGSDPSELAGMGGVFNVVNLHLYHYAGNNPVKYIDPDGKESGYILDNEGAEGFGHAGMYVQTKDGKYAFFEVTGISKEANGIKSNISPGSTVKDKWGHDTTVLSNLPLKFPTQGSVQAMKQPTRAGCLLRTFDKREDMIAALQKMDFDEMIVFNTQGREDAKIYDKAFVEGQSFSGYQVFNDSCGIFARNALTAEGSGIKAINPFVNINHIFSSSIPNEIGVNLYLANPESTVIRWRQK</sequence>
<protein>
    <submittedName>
        <fullName evidence="1">RHS repeat-associated core domain-containing protein</fullName>
    </submittedName>
</protein>
<dbReference type="KEGG" id="trz:GWP43_01080"/>
<dbReference type="PANTHER" id="PTHR32305:SF15">
    <property type="entry name" value="PROTEIN RHSA-RELATED"/>
    <property type="match status" value="1"/>
</dbReference>
<proteinExistence type="predicted"/>
<reference evidence="1 2" key="1">
    <citation type="submission" date="2020-01" db="EMBL/GenBank/DDBJ databases">
        <title>Complete genome sequence of a human oral phylogroup 1 Treponema sp. strain ATCC 700766, originally isolated from periodontitis dental plaque.</title>
        <authorList>
            <person name="Chan Y."/>
            <person name="Huo Y.-B."/>
            <person name="Yu X.-L."/>
            <person name="Zeng H."/>
            <person name="Leung W.-K."/>
            <person name="Watt R.M."/>
        </authorList>
    </citation>
    <scope>NUCLEOTIDE SEQUENCE [LARGE SCALE GENOMIC DNA]</scope>
    <source>
        <strain evidence="1 2">OMZ 804</strain>
    </source>
</reference>
<gene>
    <name evidence="1" type="ORF">GWP43_01080</name>
</gene>
<evidence type="ECO:0000313" key="2">
    <source>
        <dbReference type="Proteomes" id="UP000464374"/>
    </source>
</evidence>
<evidence type="ECO:0000313" key="1">
    <source>
        <dbReference type="EMBL" id="QHX42271.1"/>
    </source>
</evidence>
<dbReference type="Gene3D" id="2.180.10.10">
    <property type="entry name" value="RHS repeat-associated core"/>
    <property type="match status" value="1"/>
</dbReference>
<organism evidence="1 2">
    <name type="scientific">Treponema vincentii</name>
    <dbReference type="NCBI Taxonomy" id="69710"/>
    <lineage>
        <taxon>Bacteria</taxon>
        <taxon>Pseudomonadati</taxon>
        <taxon>Spirochaetota</taxon>
        <taxon>Spirochaetia</taxon>
        <taxon>Spirochaetales</taxon>
        <taxon>Treponemataceae</taxon>
        <taxon>Treponema</taxon>
    </lineage>
</organism>
<name>A0A6P1XXZ7_9SPIR</name>
<dbReference type="PANTHER" id="PTHR32305">
    <property type="match status" value="1"/>
</dbReference>
<dbReference type="InterPro" id="IPR022385">
    <property type="entry name" value="Rhs_assc_core"/>
</dbReference>
<dbReference type="AlphaFoldDB" id="A0A6P1XXZ7"/>
<dbReference type="Proteomes" id="UP000464374">
    <property type="component" value="Chromosome"/>
</dbReference>
<dbReference type="NCBIfam" id="TIGR03696">
    <property type="entry name" value="Rhs_assc_core"/>
    <property type="match status" value="1"/>
</dbReference>
<accession>A0A6P1XXZ7</accession>
<dbReference type="EMBL" id="CP048020">
    <property type="protein sequence ID" value="QHX42271.1"/>
    <property type="molecule type" value="Genomic_DNA"/>
</dbReference>